<dbReference type="Pfam" id="PF13412">
    <property type="entry name" value="HTH_24"/>
    <property type="match status" value="1"/>
</dbReference>
<dbReference type="AlphaFoldDB" id="A0ABD5YQ84"/>
<dbReference type="EMBL" id="JBHTAX010000001">
    <property type="protein sequence ID" value="MFC7191436.1"/>
    <property type="molecule type" value="Genomic_DNA"/>
</dbReference>
<evidence type="ECO:0000313" key="1">
    <source>
        <dbReference type="EMBL" id="MFC7191436.1"/>
    </source>
</evidence>
<dbReference type="InterPro" id="IPR036388">
    <property type="entry name" value="WH-like_DNA-bd_sf"/>
</dbReference>
<dbReference type="Proteomes" id="UP001596417">
    <property type="component" value="Unassembled WGS sequence"/>
</dbReference>
<reference evidence="1 2" key="1">
    <citation type="journal article" date="2019" name="Int. J. Syst. Evol. Microbiol.">
        <title>The Global Catalogue of Microorganisms (GCM) 10K type strain sequencing project: providing services to taxonomists for standard genome sequencing and annotation.</title>
        <authorList>
            <consortium name="The Broad Institute Genomics Platform"/>
            <consortium name="The Broad Institute Genome Sequencing Center for Infectious Disease"/>
            <person name="Wu L."/>
            <person name="Ma J."/>
        </authorList>
    </citation>
    <scope>NUCLEOTIDE SEQUENCE [LARGE SCALE GENOMIC DNA]</scope>
    <source>
        <strain evidence="1 2">RDMS1</strain>
    </source>
</reference>
<dbReference type="Gene3D" id="1.10.10.10">
    <property type="entry name" value="Winged helix-like DNA-binding domain superfamily/Winged helix DNA-binding domain"/>
    <property type="match status" value="1"/>
</dbReference>
<evidence type="ECO:0000313" key="2">
    <source>
        <dbReference type="Proteomes" id="UP001596417"/>
    </source>
</evidence>
<gene>
    <name evidence="1" type="ORF">ACFQL7_17610</name>
</gene>
<organism evidence="1 2">
    <name type="scientific">Halocatena marina</name>
    <dbReference type="NCBI Taxonomy" id="2934937"/>
    <lineage>
        <taxon>Archaea</taxon>
        <taxon>Methanobacteriati</taxon>
        <taxon>Methanobacteriota</taxon>
        <taxon>Stenosarchaea group</taxon>
        <taxon>Halobacteria</taxon>
        <taxon>Halobacteriales</taxon>
        <taxon>Natronomonadaceae</taxon>
        <taxon>Halocatena</taxon>
    </lineage>
</organism>
<name>A0ABD5YQ84_9EURY</name>
<protein>
    <submittedName>
        <fullName evidence="1">Winged helix-turn-helix transcriptional regulator</fullName>
    </submittedName>
</protein>
<sequence length="92" mass="10318">MDRDGTESKTIQSVENAFRILNELLRREQATVTELSDVVGLSKGTVHHYLQHCETRTLSNKSTGNTSSGFDHSRLVARHASERQSFKSAKMV</sequence>
<keyword evidence="2" id="KW-1185">Reference proteome</keyword>
<dbReference type="InterPro" id="IPR036390">
    <property type="entry name" value="WH_DNA-bd_sf"/>
</dbReference>
<comment type="caution">
    <text evidence="1">The sequence shown here is derived from an EMBL/GenBank/DDBJ whole genome shotgun (WGS) entry which is preliminary data.</text>
</comment>
<dbReference type="SUPFAM" id="SSF46785">
    <property type="entry name" value="Winged helix' DNA-binding domain"/>
    <property type="match status" value="1"/>
</dbReference>
<accession>A0ABD5YQ84</accession>
<dbReference type="RefSeq" id="WP_390206172.1">
    <property type="nucleotide sequence ID" value="NZ_JBHSZC010000001.1"/>
</dbReference>
<proteinExistence type="predicted"/>